<keyword evidence="3" id="KW-1185">Reference proteome</keyword>
<organism evidence="2 3">
    <name type="scientific">Lupinus albus</name>
    <name type="common">White lupine</name>
    <name type="synonym">Lupinus termis</name>
    <dbReference type="NCBI Taxonomy" id="3870"/>
    <lineage>
        <taxon>Eukaryota</taxon>
        <taxon>Viridiplantae</taxon>
        <taxon>Streptophyta</taxon>
        <taxon>Embryophyta</taxon>
        <taxon>Tracheophyta</taxon>
        <taxon>Spermatophyta</taxon>
        <taxon>Magnoliopsida</taxon>
        <taxon>eudicotyledons</taxon>
        <taxon>Gunneridae</taxon>
        <taxon>Pentapetalae</taxon>
        <taxon>rosids</taxon>
        <taxon>fabids</taxon>
        <taxon>Fabales</taxon>
        <taxon>Fabaceae</taxon>
        <taxon>Papilionoideae</taxon>
        <taxon>50 kb inversion clade</taxon>
        <taxon>genistoids sensu lato</taxon>
        <taxon>core genistoids</taxon>
        <taxon>Genisteae</taxon>
        <taxon>Lupinus</taxon>
    </lineage>
</organism>
<accession>A0A6A4PQT5</accession>
<reference evidence="3" key="1">
    <citation type="journal article" date="2020" name="Nat. Commun.">
        <title>Genome sequence of the cluster root forming white lupin.</title>
        <authorList>
            <person name="Hufnagel B."/>
            <person name="Marques A."/>
            <person name="Soriano A."/>
            <person name="Marques L."/>
            <person name="Divol F."/>
            <person name="Doumas P."/>
            <person name="Sallet E."/>
            <person name="Mancinotti D."/>
            <person name="Carrere S."/>
            <person name="Marande W."/>
            <person name="Arribat S."/>
            <person name="Keller J."/>
            <person name="Huneau C."/>
            <person name="Blein T."/>
            <person name="Aime D."/>
            <person name="Laguerre M."/>
            <person name="Taylor J."/>
            <person name="Schubert V."/>
            <person name="Nelson M."/>
            <person name="Geu-Flores F."/>
            <person name="Crespi M."/>
            <person name="Gallardo-Guerrero K."/>
            <person name="Delaux P.-M."/>
            <person name="Salse J."/>
            <person name="Berges H."/>
            <person name="Guyot R."/>
            <person name="Gouzy J."/>
            <person name="Peret B."/>
        </authorList>
    </citation>
    <scope>NUCLEOTIDE SEQUENCE [LARGE SCALE GENOMIC DNA]</scope>
    <source>
        <strain evidence="3">cv. Amiga</strain>
    </source>
</reference>
<feature type="transmembrane region" description="Helical" evidence="1">
    <location>
        <begin position="35"/>
        <end position="59"/>
    </location>
</feature>
<keyword evidence="1" id="KW-1133">Transmembrane helix</keyword>
<sequence length="80" mass="9060">MMDPIELMTCFSFSTSLISLLGFDKVTINSRMRTWLGLCVSVFTFQHHPAVIFCSFFGFGFNGIRFLIIAPTTRTTLLTL</sequence>
<gene>
    <name evidence="2" type="ORF">Lalb_Chr11g0065061</name>
</gene>
<dbReference type="AlphaFoldDB" id="A0A6A4PQT5"/>
<name>A0A6A4PQT5_LUPAL</name>
<protein>
    <submittedName>
        <fullName evidence="2">Uncharacterized protein</fullName>
    </submittedName>
</protein>
<dbReference type="EMBL" id="WOCE01000011">
    <property type="protein sequence ID" value="KAE9603839.1"/>
    <property type="molecule type" value="Genomic_DNA"/>
</dbReference>
<evidence type="ECO:0000313" key="3">
    <source>
        <dbReference type="Proteomes" id="UP000447434"/>
    </source>
</evidence>
<keyword evidence="1" id="KW-0812">Transmembrane</keyword>
<evidence type="ECO:0000256" key="1">
    <source>
        <dbReference type="SAM" id="Phobius"/>
    </source>
</evidence>
<proteinExistence type="predicted"/>
<keyword evidence="1" id="KW-0472">Membrane</keyword>
<comment type="caution">
    <text evidence="2">The sequence shown here is derived from an EMBL/GenBank/DDBJ whole genome shotgun (WGS) entry which is preliminary data.</text>
</comment>
<dbReference type="Proteomes" id="UP000447434">
    <property type="component" value="Chromosome 11"/>
</dbReference>
<evidence type="ECO:0000313" key="2">
    <source>
        <dbReference type="EMBL" id="KAE9603839.1"/>
    </source>
</evidence>